<feature type="compositionally biased region" description="Polar residues" evidence="1">
    <location>
        <begin position="32"/>
        <end position="66"/>
    </location>
</feature>
<feature type="compositionally biased region" description="Basic and acidic residues" evidence="1">
    <location>
        <begin position="164"/>
        <end position="176"/>
    </location>
</feature>
<comment type="caution">
    <text evidence="2">The sequence shown here is derived from an EMBL/GenBank/DDBJ whole genome shotgun (WGS) entry which is preliminary data.</text>
</comment>
<dbReference type="EMBL" id="CAJVRL010000043">
    <property type="protein sequence ID" value="CAG8951461.1"/>
    <property type="molecule type" value="Genomic_DNA"/>
</dbReference>
<dbReference type="Proteomes" id="UP000696280">
    <property type="component" value="Unassembled WGS sequence"/>
</dbReference>
<protein>
    <submittedName>
        <fullName evidence="2">Uncharacterized protein</fullName>
    </submittedName>
</protein>
<feature type="compositionally biased region" description="Acidic residues" evidence="1">
    <location>
        <begin position="296"/>
        <end position="321"/>
    </location>
</feature>
<reference evidence="2" key="1">
    <citation type="submission" date="2021-07" db="EMBL/GenBank/DDBJ databases">
        <authorList>
            <person name="Durling M."/>
        </authorList>
    </citation>
    <scope>NUCLEOTIDE SEQUENCE</scope>
</reference>
<dbReference type="AlphaFoldDB" id="A0A9N9KQD0"/>
<accession>A0A9N9KQD0</accession>
<organism evidence="2 3">
    <name type="scientific">Hymenoscyphus fraxineus</name>
    <dbReference type="NCBI Taxonomy" id="746836"/>
    <lineage>
        <taxon>Eukaryota</taxon>
        <taxon>Fungi</taxon>
        <taxon>Dikarya</taxon>
        <taxon>Ascomycota</taxon>
        <taxon>Pezizomycotina</taxon>
        <taxon>Leotiomycetes</taxon>
        <taxon>Helotiales</taxon>
        <taxon>Helotiaceae</taxon>
        <taxon>Hymenoscyphus</taxon>
    </lineage>
</organism>
<feature type="compositionally biased region" description="Basic and acidic residues" evidence="1">
    <location>
        <begin position="260"/>
        <end position="274"/>
    </location>
</feature>
<keyword evidence="3" id="KW-1185">Reference proteome</keyword>
<dbReference type="OrthoDB" id="10669065at2759"/>
<evidence type="ECO:0000313" key="3">
    <source>
        <dbReference type="Proteomes" id="UP000696280"/>
    </source>
</evidence>
<evidence type="ECO:0000313" key="2">
    <source>
        <dbReference type="EMBL" id="CAG8951461.1"/>
    </source>
</evidence>
<feature type="compositionally biased region" description="Polar residues" evidence="1">
    <location>
        <begin position="141"/>
        <end position="151"/>
    </location>
</feature>
<proteinExistence type="predicted"/>
<feature type="compositionally biased region" description="Acidic residues" evidence="1">
    <location>
        <begin position="328"/>
        <end position="341"/>
    </location>
</feature>
<feature type="region of interest" description="Disordered" evidence="1">
    <location>
        <begin position="122"/>
        <end position="181"/>
    </location>
</feature>
<gene>
    <name evidence="2" type="ORF">HYFRA_00007377</name>
</gene>
<feature type="region of interest" description="Disordered" evidence="1">
    <location>
        <begin position="19"/>
        <end position="98"/>
    </location>
</feature>
<evidence type="ECO:0000256" key="1">
    <source>
        <dbReference type="SAM" id="MobiDB-lite"/>
    </source>
</evidence>
<feature type="compositionally biased region" description="Polar residues" evidence="1">
    <location>
        <begin position="75"/>
        <end position="96"/>
    </location>
</feature>
<name>A0A9N9KQD0_9HELO</name>
<sequence length="353" mass="38724">MPVITRSTGSRDFVIIGAKQKAATGKMPDPNISANPRDSVSTGSKRNTTTAKLTSPTSQTKSQDSDPTGPKRKATTANMSNPTIKTQPHTLLTGSKPNAKLYRGSPIGAIKANPWGSIATGSKAKATTLPRPKTAIAKLPNPTSTTKSQEPVATGSKRKATKPHTGDTSRQRRESKPITSACPPWMENEFLWCMKRVSQKALRLLFFGPDSGEDEFYWEHFGVRSDRLDREEYDMFLKVFQKYKDYTSTDTDLDDDPDSGEQRPSKKRRIDDTGKGSSRSVGRGGRVKVYVGTESSSDEDGEEGSEDSDDDEVSDSEDSENDEKSDSDVSGEDEDSDEEREALDRCYSMNIPG</sequence>
<feature type="region of interest" description="Disordered" evidence="1">
    <location>
        <begin position="247"/>
        <end position="353"/>
    </location>
</feature>